<feature type="compositionally biased region" description="Basic and acidic residues" evidence="1">
    <location>
        <begin position="60"/>
        <end position="72"/>
    </location>
</feature>
<protein>
    <submittedName>
        <fullName evidence="2">Uncharacterized protein</fullName>
    </submittedName>
</protein>
<feature type="compositionally biased region" description="Basic residues" evidence="1">
    <location>
        <begin position="50"/>
        <end position="59"/>
    </location>
</feature>
<dbReference type="AlphaFoldDB" id="A0A195FW86"/>
<evidence type="ECO:0000313" key="3">
    <source>
        <dbReference type="Proteomes" id="UP000078541"/>
    </source>
</evidence>
<feature type="non-terminal residue" evidence="2">
    <location>
        <position position="1"/>
    </location>
</feature>
<keyword evidence="3" id="KW-1185">Reference proteome</keyword>
<sequence>RDTRTDDFDGIRTPGISGRAAAVLLLTAEAATVRRTRPAINVCVHTPAHVKRREERRRKTRDERETERESGARDVLGPGSLHVAQGRLDVPTDGTTTEEAMTYGSRNLPLTVRTVIPFRCNIHVSRTIPAQNSDSCISNHGSVLVGGAFKELQEREKRERSREHFCGCTFGGIWSHEQQYCLASIDPSRGEVLLVKREEVVPEGRGRAMGTTRACKDTLGPEGG</sequence>
<evidence type="ECO:0000313" key="2">
    <source>
        <dbReference type="EMBL" id="KYN44925.1"/>
    </source>
</evidence>
<proteinExistence type="predicted"/>
<organism evidence="2 3">
    <name type="scientific">Trachymyrmex septentrionalis</name>
    <dbReference type="NCBI Taxonomy" id="34720"/>
    <lineage>
        <taxon>Eukaryota</taxon>
        <taxon>Metazoa</taxon>
        <taxon>Ecdysozoa</taxon>
        <taxon>Arthropoda</taxon>
        <taxon>Hexapoda</taxon>
        <taxon>Insecta</taxon>
        <taxon>Pterygota</taxon>
        <taxon>Neoptera</taxon>
        <taxon>Endopterygota</taxon>
        <taxon>Hymenoptera</taxon>
        <taxon>Apocrita</taxon>
        <taxon>Aculeata</taxon>
        <taxon>Formicoidea</taxon>
        <taxon>Formicidae</taxon>
        <taxon>Myrmicinae</taxon>
        <taxon>Trachymyrmex</taxon>
    </lineage>
</organism>
<name>A0A195FW86_9HYME</name>
<feature type="region of interest" description="Disordered" evidence="1">
    <location>
        <begin position="50"/>
        <end position="79"/>
    </location>
</feature>
<accession>A0A195FW86</accession>
<dbReference type="EMBL" id="KQ981204">
    <property type="protein sequence ID" value="KYN44925.1"/>
    <property type="molecule type" value="Genomic_DNA"/>
</dbReference>
<reference evidence="2 3" key="1">
    <citation type="submission" date="2016-03" db="EMBL/GenBank/DDBJ databases">
        <title>Trachymyrmex septentrionalis WGS genome.</title>
        <authorList>
            <person name="Nygaard S."/>
            <person name="Hu H."/>
            <person name="Boomsma J."/>
            <person name="Zhang G."/>
        </authorList>
    </citation>
    <scope>NUCLEOTIDE SEQUENCE [LARGE SCALE GENOMIC DNA]</scope>
    <source>
        <strain evidence="2">Tsep2-gDNA-1</strain>
        <tissue evidence="2">Whole body</tissue>
    </source>
</reference>
<dbReference type="Proteomes" id="UP000078541">
    <property type="component" value="Unassembled WGS sequence"/>
</dbReference>
<evidence type="ECO:0000256" key="1">
    <source>
        <dbReference type="SAM" id="MobiDB-lite"/>
    </source>
</evidence>
<gene>
    <name evidence="2" type="ORF">ALC56_00577</name>
</gene>